<keyword evidence="1" id="KW-0812">Transmembrane</keyword>
<dbReference type="EMBL" id="FOZZ01000004">
    <property type="protein sequence ID" value="SFS70205.1"/>
    <property type="molecule type" value="Genomic_DNA"/>
</dbReference>
<evidence type="ECO:0000313" key="3">
    <source>
        <dbReference type="Proteomes" id="UP000198785"/>
    </source>
</evidence>
<sequence>MFLPPAFLAKIGRELEKQNQLLLVYALYLIILSLYLIIYK</sequence>
<proteinExistence type="predicted"/>
<keyword evidence="3" id="KW-1185">Reference proteome</keyword>
<accession>A0A1I6RZP3</accession>
<reference evidence="2 3" key="1">
    <citation type="submission" date="2016-10" db="EMBL/GenBank/DDBJ databases">
        <authorList>
            <person name="de Groot N.N."/>
        </authorList>
    </citation>
    <scope>NUCLEOTIDE SEQUENCE [LARGE SCALE GENOMIC DNA]</scope>
    <source>
        <strain evidence="2 3">DSM 22789</strain>
    </source>
</reference>
<keyword evidence="1" id="KW-0472">Membrane</keyword>
<protein>
    <submittedName>
        <fullName evidence="2">Uncharacterized protein</fullName>
    </submittedName>
</protein>
<dbReference type="STRING" id="683125.SAMN05660206_10443"/>
<name>A0A1I6RZP3_9SPHI</name>
<dbReference type="Proteomes" id="UP000198785">
    <property type="component" value="Unassembled WGS sequence"/>
</dbReference>
<gene>
    <name evidence="2" type="ORF">SAMN05660206_10443</name>
</gene>
<organism evidence="2 3">
    <name type="scientific">Sphingobacterium wenxiniae</name>
    <dbReference type="NCBI Taxonomy" id="683125"/>
    <lineage>
        <taxon>Bacteria</taxon>
        <taxon>Pseudomonadati</taxon>
        <taxon>Bacteroidota</taxon>
        <taxon>Sphingobacteriia</taxon>
        <taxon>Sphingobacteriales</taxon>
        <taxon>Sphingobacteriaceae</taxon>
        <taxon>Sphingobacterium</taxon>
    </lineage>
</organism>
<keyword evidence="1" id="KW-1133">Transmembrane helix</keyword>
<evidence type="ECO:0000256" key="1">
    <source>
        <dbReference type="SAM" id="Phobius"/>
    </source>
</evidence>
<feature type="transmembrane region" description="Helical" evidence="1">
    <location>
        <begin position="21"/>
        <end position="39"/>
    </location>
</feature>
<dbReference type="AlphaFoldDB" id="A0A1I6RZP3"/>
<evidence type="ECO:0000313" key="2">
    <source>
        <dbReference type="EMBL" id="SFS70205.1"/>
    </source>
</evidence>